<dbReference type="SMART" id="SM00332">
    <property type="entry name" value="PP2Cc"/>
    <property type="match status" value="1"/>
</dbReference>
<evidence type="ECO:0000259" key="12">
    <source>
        <dbReference type="PROSITE" id="PS51746"/>
    </source>
</evidence>
<evidence type="ECO:0000256" key="7">
    <source>
        <dbReference type="ARBA" id="ARBA00022912"/>
    </source>
</evidence>
<evidence type="ECO:0000256" key="8">
    <source>
        <dbReference type="ARBA" id="ARBA00023211"/>
    </source>
</evidence>
<dbReference type="GO" id="GO:0046872">
    <property type="term" value="F:metal ion binding"/>
    <property type="evidence" value="ECO:0007669"/>
    <property type="project" value="UniProtKB-KW"/>
</dbReference>
<reference evidence="13 14" key="1">
    <citation type="journal article" date="2016" name="BMC Genomics">
        <title>Comparative genomics reveals Cyclospora cayetanensis possesses coccidia-like metabolism and invasion components but unique surface antigens.</title>
        <authorList>
            <person name="Liu S."/>
            <person name="Wang L."/>
            <person name="Zheng H."/>
            <person name="Xu Z."/>
            <person name="Roellig D.M."/>
            <person name="Li N."/>
            <person name="Frace M.A."/>
            <person name="Tang K."/>
            <person name="Arrowood M.J."/>
            <person name="Moss D.M."/>
            <person name="Zhang L."/>
            <person name="Feng Y."/>
            <person name="Xiao L."/>
        </authorList>
    </citation>
    <scope>NUCLEOTIDE SEQUENCE [LARGE SCALE GENOMIC DNA]</scope>
    <source>
        <strain evidence="13 14">CHN_HEN01</strain>
    </source>
</reference>
<protein>
    <recommendedName>
        <fullName evidence="3">protein-serine/threonine phosphatase</fullName>
        <ecNumber evidence="3">3.1.3.16</ecNumber>
    </recommendedName>
</protein>
<dbReference type="InParanoid" id="A0A1D3D2A5"/>
<feature type="region of interest" description="Disordered" evidence="11">
    <location>
        <begin position="48"/>
        <end position="126"/>
    </location>
</feature>
<dbReference type="InterPro" id="IPR015655">
    <property type="entry name" value="PP2C"/>
</dbReference>
<dbReference type="VEuPathDB" id="ToxoDB:cyc_07257"/>
<keyword evidence="4" id="KW-0479">Metal-binding</keyword>
<feature type="domain" description="PPM-type phosphatase" evidence="12">
    <location>
        <begin position="108"/>
        <end position="428"/>
    </location>
</feature>
<dbReference type="EC" id="3.1.3.16" evidence="3"/>
<dbReference type="Proteomes" id="UP000095192">
    <property type="component" value="Unassembled WGS sequence"/>
</dbReference>
<evidence type="ECO:0000256" key="6">
    <source>
        <dbReference type="ARBA" id="ARBA00022842"/>
    </source>
</evidence>
<dbReference type="PANTHER" id="PTHR13832:SF803">
    <property type="entry name" value="PROTEIN PHOSPHATASE 1G"/>
    <property type="match status" value="1"/>
</dbReference>
<evidence type="ECO:0000256" key="10">
    <source>
        <dbReference type="ARBA" id="ARBA00048336"/>
    </source>
</evidence>
<dbReference type="EMBL" id="JROU02001052">
    <property type="protein sequence ID" value="OEH77574.1"/>
    <property type="molecule type" value="Genomic_DNA"/>
</dbReference>
<evidence type="ECO:0000313" key="13">
    <source>
        <dbReference type="EMBL" id="OEH77574.1"/>
    </source>
</evidence>
<evidence type="ECO:0000313" key="14">
    <source>
        <dbReference type="Proteomes" id="UP000095192"/>
    </source>
</evidence>
<evidence type="ECO:0000256" key="5">
    <source>
        <dbReference type="ARBA" id="ARBA00022801"/>
    </source>
</evidence>
<keyword evidence="6" id="KW-0460">Magnesium</keyword>
<dbReference type="PANTHER" id="PTHR13832">
    <property type="entry name" value="PROTEIN PHOSPHATASE 2C"/>
    <property type="match status" value="1"/>
</dbReference>
<dbReference type="GO" id="GO:0004722">
    <property type="term" value="F:protein serine/threonine phosphatase activity"/>
    <property type="evidence" value="ECO:0007669"/>
    <property type="project" value="UniProtKB-EC"/>
</dbReference>
<keyword evidence="7" id="KW-0904">Protein phosphatase</keyword>
<evidence type="ECO:0000256" key="3">
    <source>
        <dbReference type="ARBA" id="ARBA00013081"/>
    </source>
</evidence>
<evidence type="ECO:0000256" key="2">
    <source>
        <dbReference type="ARBA" id="ARBA00006702"/>
    </source>
</evidence>
<dbReference type="SUPFAM" id="SSF81606">
    <property type="entry name" value="PP2C-like"/>
    <property type="match status" value="1"/>
</dbReference>
<evidence type="ECO:0000256" key="4">
    <source>
        <dbReference type="ARBA" id="ARBA00022723"/>
    </source>
</evidence>
<comment type="caution">
    <text evidence="13">The sequence shown here is derived from an EMBL/GenBank/DDBJ whole genome shotgun (WGS) entry which is preliminary data.</text>
</comment>
<comment type="cofactor">
    <cofactor evidence="1">
        <name>Mn(2+)</name>
        <dbReference type="ChEBI" id="CHEBI:29035"/>
    </cofactor>
</comment>
<dbReference type="Gene3D" id="3.60.40.10">
    <property type="entry name" value="PPM-type phosphatase domain"/>
    <property type="match status" value="2"/>
</dbReference>
<organism evidence="13 14">
    <name type="scientific">Cyclospora cayetanensis</name>
    <dbReference type="NCBI Taxonomy" id="88456"/>
    <lineage>
        <taxon>Eukaryota</taxon>
        <taxon>Sar</taxon>
        <taxon>Alveolata</taxon>
        <taxon>Apicomplexa</taxon>
        <taxon>Conoidasida</taxon>
        <taxon>Coccidia</taxon>
        <taxon>Eucoccidiorida</taxon>
        <taxon>Eimeriorina</taxon>
        <taxon>Eimeriidae</taxon>
        <taxon>Cyclospora</taxon>
    </lineage>
</organism>
<gene>
    <name evidence="13" type="ORF">cyc_07257</name>
</gene>
<dbReference type="CDD" id="cd00143">
    <property type="entry name" value="PP2Cc"/>
    <property type="match status" value="1"/>
</dbReference>
<accession>A0A1D3D2A5</accession>
<evidence type="ECO:0000256" key="9">
    <source>
        <dbReference type="ARBA" id="ARBA00047761"/>
    </source>
</evidence>
<dbReference type="AlphaFoldDB" id="A0A1D3D2A5"/>
<keyword evidence="5" id="KW-0378">Hydrolase</keyword>
<keyword evidence="8" id="KW-0464">Manganese</keyword>
<evidence type="ECO:0000256" key="1">
    <source>
        <dbReference type="ARBA" id="ARBA00001936"/>
    </source>
</evidence>
<proteinExistence type="inferred from homology"/>
<name>A0A1D3D2A5_9EIME</name>
<dbReference type="PROSITE" id="PS51746">
    <property type="entry name" value="PPM_2"/>
    <property type="match status" value="1"/>
</dbReference>
<dbReference type="VEuPathDB" id="ToxoDB:LOC34623254"/>
<keyword evidence="14" id="KW-1185">Reference proteome</keyword>
<comment type="similarity">
    <text evidence="2">Belongs to the PP2C family.</text>
</comment>
<evidence type="ECO:0000256" key="11">
    <source>
        <dbReference type="SAM" id="MobiDB-lite"/>
    </source>
</evidence>
<dbReference type="InterPro" id="IPR001932">
    <property type="entry name" value="PPM-type_phosphatase-like_dom"/>
</dbReference>
<dbReference type="Pfam" id="PF00481">
    <property type="entry name" value="PP2C"/>
    <property type="match status" value="1"/>
</dbReference>
<sequence>MSIPSLHTEGSGGLSMAGAAAPHAINTAASLTTALPTAAAEELLEGNGGVGQVETGTPAAGISPSVPLLDTEKSHQGEEFSVAEGLSKAGIPPEAEGSDEGSGDAERNTASDSPPPAGGPNAYGRGRPLSAPFVQHYSKHMAIIWEWYTKTIGATMKGKRKQDEDALIVHAPSHWRRNIRFKAVFDGHGGSAVSRTCVAQFCNFFGDSRAFILHKNGTYTIMSKDHKPSDPGEVARINRAGGFVSYIRRVFRVDGMLSLSRAFGDIRQLNAERGSLETSVMQPAIQTGCITSLCALVARGGERRGTHIPLMSRASSCLKVSLCIVAQRMKANPRLPATEQKVVAVPDVRKFAAFEGDYIFMACDGMFEAPGMTWDYVANLLQRELEEEQSLKHSHSTKDNLVETAFRMLNTAYLLGSADNISIVLTKLMSRKRNSSTVRRFSYDFSGKREFADTQELSSPNVYRSGTYHTSFGPVVTLF</sequence>
<comment type="catalytic activity">
    <reaction evidence="10">
        <text>O-phospho-L-threonyl-[protein] + H2O = L-threonyl-[protein] + phosphate</text>
        <dbReference type="Rhea" id="RHEA:47004"/>
        <dbReference type="Rhea" id="RHEA-COMP:11060"/>
        <dbReference type="Rhea" id="RHEA-COMP:11605"/>
        <dbReference type="ChEBI" id="CHEBI:15377"/>
        <dbReference type="ChEBI" id="CHEBI:30013"/>
        <dbReference type="ChEBI" id="CHEBI:43474"/>
        <dbReference type="ChEBI" id="CHEBI:61977"/>
        <dbReference type="EC" id="3.1.3.16"/>
    </reaction>
</comment>
<dbReference type="InterPro" id="IPR036457">
    <property type="entry name" value="PPM-type-like_dom_sf"/>
</dbReference>
<comment type="catalytic activity">
    <reaction evidence="9">
        <text>O-phospho-L-seryl-[protein] + H2O = L-seryl-[protein] + phosphate</text>
        <dbReference type="Rhea" id="RHEA:20629"/>
        <dbReference type="Rhea" id="RHEA-COMP:9863"/>
        <dbReference type="Rhea" id="RHEA-COMP:11604"/>
        <dbReference type="ChEBI" id="CHEBI:15377"/>
        <dbReference type="ChEBI" id="CHEBI:29999"/>
        <dbReference type="ChEBI" id="CHEBI:43474"/>
        <dbReference type="ChEBI" id="CHEBI:83421"/>
        <dbReference type="EC" id="3.1.3.16"/>
    </reaction>
</comment>